<dbReference type="CDD" id="cd09846">
    <property type="entry name" value="DUF1312"/>
    <property type="match status" value="1"/>
</dbReference>
<dbReference type="InterPro" id="IPR038690">
    <property type="entry name" value="NusG_2_sf"/>
</dbReference>
<evidence type="ECO:0000256" key="1">
    <source>
        <dbReference type="SAM" id="Phobius"/>
    </source>
</evidence>
<accession>A0A2K2UBI2</accession>
<reference evidence="3" key="1">
    <citation type="submission" date="2018-01" db="EMBL/GenBank/DDBJ databases">
        <title>Rubneribacter badeniensis gen. nov., sp. nov., and Colonibacter rubneri, gen. nov., sp. nov., WGS of new members of the Eggerthellaceae.</title>
        <authorList>
            <person name="Danylec N."/>
            <person name="Stoll D.A."/>
            <person name="Doetsch A."/>
            <person name="Kulling S.E."/>
            <person name="Huch M."/>
        </authorList>
    </citation>
    <scope>NUCLEOTIDE SEQUENCE [LARGE SCALE GENOMIC DNA]</scope>
    <source>
        <strain evidence="3">ResAG-96</strain>
    </source>
</reference>
<proteinExistence type="predicted"/>
<protein>
    <submittedName>
        <fullName evidence="2">Uncharacterized protein</fullName>
    </submittedName>
</protein>
<evidence type="ECO:0000313" key="3">
    <source>
        <dbReference type="Proteomes" id="UP000236197"/>
    </source>
</evidence>
<dbReference type="Pfam" id="PF07009">
    <property type="entry name" value="NusG_II"/>
    <property type="match status" value="1"/>
</dbReference>
<gene>
    <name evidence="2" type="ORF">C2L71_07230</name>
</gene>
<name>A0A2K2UBI2_9ACTN</name>
<evidence type="ECO:0000313" key="2">
    <source>
        <dbReference type="EMBL" id="PNV67592.1"/>
    </source>
</evidence>
<sequence length="143" mass="14928">MSAPQRLTAQRAEIVFAGIVFAVAVLLAACFAVGGSATAGTHGERTKAIVSRDGAVVQTIDLGNTDEFDILLFEDDRGSNLIELDGGRIRVADADCPDRTCVRTGWIERPGQIIACVPHGLTIIIEREGEGTPNGPDAVVGAA</sequence>
<keyword evidence="1" id="KW-0472">Membrane</keyword>
<dbReference type="Gene3D" id="2.60.320.10">
    <property type="entry name" value="N-utilization substance G protein NusG, insert domain"/>
    <property type="match status" value="1"/>
</dbReference>
<keyword evidence="3" id="KW-1185">Reference proteome</keyword>
<feature type="transmembrane region" description="Helical" evidence="1">
    <location>
        <begin position="12"/>
        <end position="34"/>
    </location>
</feature>
<dbReference type="AlphaFoldDB" id="A0A2K2UBI2"/>
<dbReference type="EMBL" id="PPEK01000007">
    <property type="protein sequence ID" value="PNV67592.1"/>
    <property type="molecule type" value="Genomic_DNA"/>
</dbReference>
<dbReference type="RefSeq" id="WP_103265103.1">
    <property type="nucleotide sequence ID" value="NZ_CABMLE010000007.1"/>
</dbReference>
<dbReference type="OrthoDB" id="47603at2"/>
<dbReference type="Proteomes" id="UP000236197">
    <property type="component" value="Unassembled WGS sequence"/>
</dbReference>
<organism evidence="2 3">
    <name type="scientific">Enteroscipio rubneri</name>
    <dbReference type="NCBI Taxonomy" id="2070686"/>
    <lineage>
        <taxon>Bacteria</taxon>
        <taxon>Bacillati</taxon>
        <taxon>Actinomycetota</taxon>
        <taxon>Coriobacteriia</taxon>
        <taxon>Eggerthellales</taxon>
        <taxon>Eggerthellaceae</taxon>
        <taxon>Enteroscipio</taxon>
    </lineage>
</organism>
<dbReference type="PROSITE" id="PS51257">
    <property type="entry name" value="PROKAR_LIPOPROTEIN"/>
    <property type="match status" value="1"/>
</dbReference>
<keyword evidence="1" id="KW-1133">Transmembrane helix</keyword>
<keyword evidence="1" id="KW-0812">Transmembrane</keyword>
<comment type="caution">
    <text evidence="2">The sequence shown here is derived from an EMBL/GenBank/DDBJ whole genome shotgun (WGS) entry which is preliminary data.</text>
</comment>